<feature type="non-terminal residue" evidence="2">
    <location>
        <position position="1"/>
    </location>
</feature>
<organism evidence="2 3">
    <name type="scientific">Trifolium medium</name>
    <dbReference type="NCBI Taxonomy" id="97028"/>
    <lineage>
        <taxon>Eukaryota</taxon>
        <taxon>Viridiplantae</taxon>
        <taxon>Streptophyta</taxon>
        <taxon>Embryophyta</taxon>
        <taxon>Tracheophyta</taxon>
        <taxon>Spermatophyta</taxon>
        <taxon>Magnoliopsida</taxon>
        <taxon>eudicotyledons</taxon>
        <taxon>Gunneridae</taxon>
        <taxon>Pentapetalae</taxon>
        <taxon>rosids</taxon>
        <taxon>fabids</taxon>
        <taxon>Fabales</taxon>
        <taxon>Fabaceae</taxon>
        <taxon>Papilionoideae</taxon>
        <taxon>50 kb inversion clade</taxon>
        <taxon>NPAAA clade</taxon>
        <taxon>Hologalegina</taxon>
        <taxon>IRL clade</taxon>
        <taxon>Trifolieae</taxon>
        <taxon>Trifolium</taxon>
    </lineage>
</organism>
<evidence type="ECO:0000313" key="3">
    <source>
        <dbReference type="Proteomes" id="UP000265520"/>
    </source>
</evidence>
<comment type="caution">
    <text evidence="2">The sequence shown here is derived from an EMBL/GenBank/DDBJ whole genome shotgun (WGS) entry which is preliminary data.</text>
</comment>
<feature type="compositionally biased region" description="Basic and acidic residues" evidence="1">
    <location>
        <begin position="69"/>
        <end position="84"/>
    </location>
</feature>
<dbReference type="AlphaFoldDB" id="A0A392RV93"/>
<feature type="compositionally biased region" description="Acidic residues" evidence="1">
    <location>
        <begin position="55"/>
        <end position="68"/>
    </location>
</feature>
<name>A0A392RV93_9FABA</name>
<evidence type="ECO:0000313" key="2">
    <source>
        <dbReference type="EMBL" id="MCI39525.1"/>
    </source>
</evidence>
<keyword evidence="3" id="KW-1185">Reference proteome</keyword>
<proteinExistence type="predicted"/>
<feature type="region of interest" description="Disordered" evidence="1">
    <location>
        <begin position="50"/>
        <end position="84"/>
    </location>
</feature>
<sequence length="84" mass="9493">LSGRKFLEGYGFDNAVAQLKVANSGLELNTDGIGVLRKVKNGQIVIPEKYKQMEMEEEEEELEEEDNAEKDHEEGHDESNREGV</sequence>
<protein>
    <submittedName>
        <fullName evidence="2">Uncharacterized protein</fullName>
    </submittedName>
</protein>
<accession>A0A392RV93</accession>
<reference evidence="2 3" key="1">
    <citation type="journal article" date="2018" name="Front. Plant Sci.">
        <title>Red Clover (Trifolium pratense) and Zigzag Clover (T. medium) - A Picture of Genomic Similarities and Differences.</title>
        <authorList>
            <person name="Dluhosova J."/>
            <person name="Istvanek J."/>
            <person name="Nedelnik J."/>
            <person name="Repkova J."/>
        </authorList>
    </citation>
    <scope>NUCLEOTIDE SEQUENCE [LARGE SCALE GENOMIC DNA]</scope>
    <source>
        <strain evidence="3">cv. 10/8</strain>
        <tissue evidence="2">Leaf</tissue>
    </source>
</reference>
<dbReference type="EMBL" id="LXQA010268417">
    <property type="protein sequence ID" value="MCI39525.1"/>
    <property type="molecule type" value="Genomic_DNA"/>
</dbReference>
<evidence type="ECO:0000256" key="1">
    <source>
        <dbReference type="SAM" id="MobiDB-lite"/>
    </source>
</evidence>
<dbReference type="Proteomes" id="UP000265520">
    <property type="component" value="Unassembled WGS sequence"/>
</dbReference>